<dbReference type="EMBL" id="HBIZ01030646">
    <property type="protein sequence ID" value="CAE0766907.1"/>
    <property type="molecule type" value="Transcribed_RNA"/>
</dbReference>
<proteinExistence type="predicted"/>
<evidence type="ECO:0000313" key="1">
    <source>
        <dbReference type="EMBL" id="CAE0766907.1"/>
    </source>
</evidence>
<protein>
    <recommendedName>
        <fullName evidence="2">ABM domain-containing protein</fullName>
    </recommendedName>
</protein>
<organism evidence="1">
    <name type="scientific">Chrysotila carterae</name>
    <name type="common">Marine alga</name>
    <name type="synonym">Syracosphaera carterae</name>
    <dbReference type="NCBI Taxonomy" id="13221"/>
    <lineage>
        <taxon>Eukaryota</taxon>
        <taxon>Haptista</taxon>
        <taxon>Haptophyta</taxon>
        <taxon>Prymnesiophyceae</taxon>
        <taxon>Isochrysidales</taxon>
        <taxon>Isochrysidaceae</taxon>
        <taxon>Chrysotila</taxon>
    </lineage>
</organism>
<reference evidence="1" key="1">
    <citation type="submission" date="2021-01" db="EMBL/GenBank/DDBJ databases">
        <authorList>
            <person name="Corre E."/>
            <person name="Pelletier E."/>
            <person name="Niang G."/>
            <person name="Scheremetjew M."/>
            <person name="Finn R."/>
            <person name="Kale V."/>
            <person name="Holt S."/>
            <person name="Cochrane G."/>
            <person name="Meng A."/>
            <person name="Brown T."/>
            <person name="Cohen L."/>
        </authorList>
    </citation>
    <scope>NUCLEOTIDE SEQUENCE</scope>
    <source>
        <strain evidence="1">CCMP645</strain>
    </source>
</reference>
<accession>A0A7S4BJ12</accession>
<dbReference type="SUPFAM" id="SSF54909">
    <property type="entry name" value="Dimeric alpha+beta barrel"/>
    <property type="match status" value="1"/>
</dbReference>
<evidence type="ECO:0008006" key="2">
    <source>
        <dbReference type="Google" id="ProtNLM"/>
    </source>
</evidence>
<dbReference type="InterPro" id="IPR011008">
    <property type="entry name" value="Dimeric_a/b-barrel"/>
</dbReference>
<dbReference type="AlphaFoldDB" id="A0A7S4BJ12"/>
<gene>
    <name evidence="1" type="ORF">PCAR00345_LOCUS19519</name>
</gene>
<sequence>MALMPKMRERHGHRGRASEESSVCACAQDRQGRDVVGMYLRCCRVQDTGLEVMWTTLATLRSSMADEFSQLCIEMVGAARSREGGTQLFEVFASADGQVQMFERFDSSAAALEHLSFFDCDFAHRWDSCVEACSPLRVCGAADEALMAAVAARGGVRLPRLGGFAHI</sequence>
<name>A0A7S4BJ12_CHRCT</name>